<proteinExistence type="predicted"/>
<dbReference type="EMBL" id="JAEMWZ010000047">
    <property type="protein sequence ID" value="KAG7140270.1"/>
    <property type="molecule type" value="Genomic_DNA"/>
</dbReference>
<evidence type="ECO:0000256" key="1">
    <source>
        <dbReference type="SAM" id="MobiDB-lite"/>
    </source>
</evidence>
<sequence>MKWSIFVRRNQNLPLSGNVSLRSDICDSPFPPVSIPQPASSIRKRNPATTRFLACELLRIVCSHHRNAESVRYPPFRPLSRTRTTQRPGTALRQAATSRKSGDDTKARAE</sequence>
<protein>
    <submittedName>
        <fullName evidence="2">Uncharacterized protein</fullName>
    </submittedName>
</protein>
<feature type="compositionally biased region" description="Basic and acidic residues" evidence="1">
    <location>
        <begin position="100"/>
        <end position="110"/>
    </location>
</feature>
<reference evidence="2" key="1">
    <citation type="journal article" date="2021" name="Mol. Plant Pathol.">
        <title>A 20-kb lineage-specific genomic region tames virulence in pathogenic amphidiploid Verticillium longisporum.</title>
        <authorList>
            <person name="Harting R."/>
            <person name="Starke J."/>
            <person name="Kusch H."/>
            <person name="Poggeler S."/>
            <person name="Maurus I."/>
            <person name="Schluter R."/>
            <person name="Landesfeind M."/>
            <person name="Bulla I."/>
            <person name="Nowrousian M."/>
            <person name="de Jonge R."/>
            <person name="Stahlhut G."/>
            <person name="Hoff K.J."/>
            <person name="Asshauer K.P."/>
            <person name="Thurmer A."/>
            <person name="Stanke M."/>
            <person name="Daniel R."/>
            <person name="Morgenstern B."/>
            <person name="Thomma B.P.H.J."/>
            <person name="Kronstad J.W."/>
            <person name="Braus-Stromeyer S.A."/>
            <person name="Braus G.H."/>
        </authorList>
    </citation>
    <scope>NUCLEOTIDE SEQUENCE</scope>
    <source>
        <strain evidence="2">Vl32</strain>
    </source>
</reference>
<gene>
    <name evidence="2" type="ORF">HYQ45_002972</name>
</gene>
<accession>A0A8I3AUU7</accession>
<organism evidence="2 3">
    <name type="scientific">Verticillium longisporum</name>
    <name type="common">Verticillium dahliae var. longisporum</name>
    <dbReference type="NCBI Taxonomy" id="100787"/>
    <lineage>
        <taxon>Eukaryota</taxon>
        <taxon>Fungi</taxon>
        <taxon>Dikarya</taxon>
        <taxon>Ascomycota</taxon>
        <taxon>Pezizomycotina</taxon>
        <taxon>Sordariomycetes</taxon>
        <taxon>Hypocreomycetidae</taxon>
        <taxon>Glomerellales</taxon>
        <taxon>Plectosphaerellaceae</taxon>
        <taxon>Verticillium</taxon>
    </lineage>
</organism>
<name>A0A8I3AUU7_VERLO</name>
<evidence type="ECO:0000313" key="2">
    <source>
        <dbReference type="EMBL" id="KAG7140270.1"/>
    </source>
</evidence>
<feature type="region of interest" description="Disordered" evidence="1">
    <location>
        <begin position="72"/>
        <end position="110"/>
    </location>
</feature>
<dbReference type="AlphaFoldDB" id="A0A8I3AUU7"/>
<dbReference type="Proteomes" id="UP000689129">
    <property type="component" value="Unassembled WGS sequence"/>
</dbReference>
<evidence type="ECO:0000313" key="3">
    <source>
        <dbReference type="Proteomes" id="UP000689129"/>
    </source>
</evidence>
<comment type="caution">
    <text evidence="2">The sequence shown here is derived from an EMBL/GenBank/DDBJ whole genome shotgun (WGS) entry which is preliminary data.</text>
</comment>